<evidence type="ECO:0000259" key="1">
    <source>
        <dbReference type="PROSITE" id="PS51480"/>
    </source>
</evidence>
<dbReference type="InterPro" id="IPR050270">
    <property type="entry name" value="DegV_domain_contain"/>
</dbReference>
<dbReference type="SMART" id="SM01120">
    <property type="entry name" value="Dak2"/>
    <property type="match status" value="1"/>
</dbReference>
<dbReference type="GO" id="GO:0004371">
    <property type="term" value="F:glycerone kinase activity"/>
    <property type="evidence" value="ECO:0007669"/>
    <property type="project" value="InterPro"/>
</dbReference>
<dbReference type="Gene3D" id="1.25.40.340">
    <property type="match status" value="1"/>
</dbReference>
<keyword evidence="2" id="KW-0808">Transferase</keyword>
<dbReference type="PROSITE" id="PS51480">
    <property type="entry name" value="DHAL"/>
    <property type="match status" value="1"/>
</dbReference>
<dbReference type="Pfam" id="PF21645">
    <property type="entry name" value="FakA-like_M"/>
    <property type="match status" value="1"/>
</dbReference>
<dbReference type="GO" id="GO:0006071">
    <property type="term" value="P:glycerol metabolic process"/>
    <property type="evidence" value="ECO:0007669"/>
    <property type="project" value="InterPro"/>
</dbReference>
<dbReference type="InterPro" id="IPR004007">
    <property type="entry name" value="DhaL_dom"/>
</dbReference>
<evidence type="ECO:0000313" key="2">
    <source>
        <dbReference type="EMBL" id="KRM26989.1"/>
    </source>
</evidence>
<dbReference type="RefSeq" id="WP_027828672.1">
    <property type="nucleotide sequence ID" value="NZ_AUEH01000025.1"/>
</dbReference>
<dbReference type="GeneID" id="78509288"/>
<protein>
    <submittedName>
        <fullName evidence="2">Dihydroxyacetone kinase(DAK2)-like enzyme</fullName>
    </submittedName>
</protein>
<dbReference type="InterPro" id="IPR036117">
    <property type="entry name" value="DhaL_dom_sf"/>
</dbReference>
<dbReference type="OrthoDB" id="9760324at2"/>
<dbReference type="EMBL" id="AZFW01000058">
    <property type="protein sequence ID" value="KRM26989.1"/>
    <property type="molecule type" value="Genomic_DNA"/>
</dbReference>
<dbReference type="InterPro" id="IPR019986">
    <property type="entry name" value="YloV-like"/>
</dbReference>
<dbReference type="AlphaFoldDB" id="A0A0R1XBC9"/>
<organism evidence="2 3">
    <name type="scientific">Schleiferilactobacillus harbinensis DSM 16991</name>
    <dbReference type="NCBI Taxonomy" id="1122147"/>
    <lineage>
        <taxon>Bacteria</taxon>
        <taxon>Bacillati</taxon>
        <taxon>Bacillota</taxon>
        <taxon>Bacilli</taxon>
        <taxon>Lactobacillales</taxon>
        <taxon>Lactobacillaceae</taxon>
        <taxon>Schleiferilactobacillus</taxon>
    </lineage>
</organism>
<dbReference type="Pfam" id="PF13684">
    <property type="entry name" value="FakA-like_C"/>
    <property type="match status" value="1"/>
</dbReference>
<feature type="domain" description="DhaL" evidence="1">
    <location>
        <begin position="9"/>
        <end position="201"/>
    </location>
</feature>
<dbReference type="InterPro" id="IPR033470">
    <property type="entry name" value="FakA-like_C"/>
</dbReference>
<dbReference type="SUPFAM" id="SSF101473">
    <property type="entry name" value="DhaL-like"/>
    <property type="match status" value="1"/>
</dbReference>
<dbReference type="InterPro" id="IPR048394">
    <property type="entry name" value="FakA-like_M"/>
</dbReference>
<keyword evidence="2" id="KW-0418">Kinase</keyword>
<dbReference type="PANTHER" id="PTHR33434">
    <property type="entry name" value="DEGV DOMAIN-CONTAINING PROTEIN DR_1986-RELATED"/>
    <property type="match status" value="1"/>
</dbReference>
<gene>
    <name evidence="2" type="ORF">FC91_GL002771</name>
</gene>
<proteinExistence type="predicted"/>
<dbReference type="Proteomes" id="UP000050949">
    <property type="component" value="Unassembled WGS sequence"/>
</dbReference>
<sequence>MAVTEITVDKLTDMVRVAAHRLSKNVEFVNSLNVFPVPDGDTGTNMSLTLASGVKNVNNANAATVGDMTKALAKGTLMGARGNSGVISSQLFRGFAKATEGKKVLTAQDLADALTGGVQTAYKAVMKPVEGTILTVAREAAKAGNKAAQNNDDATVVMQAVVTGAKRALAATPSLLPILKEVGVVDSGGQGLVFIYEGFLEALDGHVSSDEYVPDDEEMDEMVNAVHHQAIQGQLATSDIKYGYCTEMMVELNQHPEKGHEFDYDTFRNYLNDLGDSLLVVADDEVVKVHVHTEHPGKVYRYGAQFGTLDKIKIDNMRAQHDDIVERQAKEAEKPQAAAKFGVVAVASGHGVAELYRSLGVTEILEGGQTMNPSTEDILAAIKRANAKNVIVLPNNGNIFLAAKQAAENAKNHVQVVPTKSIQQGMTAMLSFNPDETLTTNVSEMTDSLDTVASGELTIATRDTSINGMTIKKDDFIGIVDGDIVVNGTDRVEVMTEMITKMLSEDSEIITILYGTDGTKEEAQQVADAVTAENDDLEVEIHEGDQPVYAYLVSVE</sequence>
<evidence type="ECO:0000313" key="3">
    <source>
        <dbReference type="Proteomes" id="UP000050949"/>
    </source>
</evidence>
<comment type="caution">
    <text evidence="2">The sequence shown here is derived from an EMBL/GenBank/DDBJ whole genome shotgun (WGS) entry which is preliminary data.</text>
</comment>
<reference evidence="2 3" key="1">
    <citation type="journal article" date="2015" name="Genome Announc.">
        <title>Expanding the biotechnology potential of lactobacilli through comparative genomics of 213 strains and associated genera.</title>
        <authorList>
            <person name="Sun Z."/>
            <person name="Harris H.M."/>
            <person name="McCann A."/>
            <person name="Guo C."/>
            <person name="Argimon S."/>
            <person name="Zhang W."/>
            <person name="Yang X."/>
            <person name="Jeffery I.B."/>
            <person name="Cooney J.C."/>
            <person name="Kagawa T.F."/>
            <person name="Liu W."/>
            <person name="Song Y."/>
            <person name="Salvetti E."/>
            <person name="Wrobel A."/>
            <person name="Rasinkangas P."/>
            <person name="Parkhill J."/>
            <person name="Rea M.C."/>
            <person name="O'Sullivan O."/>
            <person name="Ritari J."/>
            <person name="Douillard F.P."/>
            <person name="Paul Ross R."/>
            <person name="Yang R."/>
            <person name="Briner A.E."/>
            <person name="Felis G.E."/>
            <person name="de Vos W.M."/>
            <person name="Barrangou R."/>
            <person name="Klaenhammer T.R."/>
            <person name="Caufield P.W."/>
            <person name="Cui Y."/>
            <person name="Zhang H."/>
            <person name="O'Toole P.W."/>
        </authorList>
    </citation>
    <scope>NUCLEOTIDE SEQUENCE [LARGE SCALE GENOMIC DNA]</scope>
    <source>
        <strain evidence="2 3">DSM 16991</strain>
    </source>
</reference>
<accession>A0A0R1XBC9</accession>
<dbReference type="eggNOG" id="COG1461">
    <property type="taxonomic scope" value="Bacteria"/>
</dbReference>
<dbReference type="PANTHER" id="PTHR33434:SF4">
    <property type="entry name" value="PHOSPHATASE PROTEIN"/>
    <property type="match status" value="1"/>
</dbReference>
<dbReference type="PATRIC" id="fig|1122147.4.peg.2856"/>
<name>A0A0R1XBC9_9LACO</name>
<dbReference type="NCBIfam" id="TIGR03599">
    <property type="entry name" value="YloV"/>
    <property type="match status" value="1"/>
</dbReference>
<dbReference type="Pfam" id="PF02734">
    <property type="entry name" value="Dak2"/>
    <property type="match status" value="1"/>
</dbReference>
<dbReference type="SMART" id="SM01121">
    <property type="entry name" value="Dak1_2"/>
    <property type="match status" value="1"/>
</dbReference>